<evidence type="ECO:0000256" key="1">
    <source>
        <dbReference type="SAM" id="Coils"/>
    </source>
</evidence>
<evidence type="ECO:0008006" key="4">
    <source>
        <dbReference type="Google" id="ProtNLM"/>
    </source>
</evidence>
<dbReference type="InterPro" id="IPR036525">
    <property type="entry name" value="Tubulin/FtsZ_GTPase_sf"/>
</dbReference>
<dbReference type="RefSeq" id="WP_338005992.1">
    <property type="nucleotide sequence ID" value="NZ_JAOPKA010000023.1"/>
</dbReference>
<protein>
    <recommendedName>
        <fullName evidence="4">Tubulin like</fullName>
    </recommendedName>
</protein>
<dbReference type="InterPro" id="IPR025904">
    <property type="entry name" value="Tubulin-like"/>
</dbReference>
<evidence type="ECO:0000313" key="3">
    <source>
        <dbReference type="Proteomes" id="UP001321018"/>
    </source>
</evidence>
<accession>A0AAP3E4I9</accession>
<evidence type="ECO:0000313" key="2">
    <source>
        <dbReference type="EMBL" id="MCU4744187.1"/>
    </source>
</evidence>
<name>A0AAP3E4I9_9EURY</name>
<proteinExistence type="predicted"/>
<dbReference type="Pfam" id="PF13809">
    <property type="entry name" value="Tubulin_2"/>
    <property type="match status" value="1"/>
</dbReference>
<feature type="coiled-coil region" evidence="1">
    <location>
        <begin position="529"/>
        <end position="570"/>
    </location>
</feature>
<dbReference type="Proteomes" id="UP001321018">
    <property type="component" value="Unassembled WGS sequence"/>
</dbReference>
<dbReference type="EMBL" id="JAOPKA010000023">
    <property type="protein sequence ID" value="MCU4744187.1"/>
    <property type="molecule type" value="Genomic_DNA"/>
</dbReference>
<gene>
    <name evidence="2" type="ORF">OB960_22680</name>
</gene>
<comment type="caution">
    <text evidence="2">The sequence shown here is derived from an EMBL/GenBank/DDBJ whole genome shotgun (WGS) entry which is preliminary data.</text>
</comment>
<keyword evidence="1" id="KW-0175">Coiled coil</keyword>
<sequence>MTGNSNSNKVIVFTLGTGGRKTAEIIHQYEQEHEPNLEIEYVPIESTSFNSNSLPNEFEGIPLDTNDRIKKEFEQAKEDPTVPFLSLFHNLHNEGATRNPAVGRFLLERHDKRVKKSIRNTLQSTLTRQDSEASIWLVATGSGGTGAGMLPLVAPMVREAANGVQSKFNLDIYVNAMVTVSELRTDGQELDPEGSAEYYVNSSNTLQALASLQSLKSSGFDSEEERPDLIETPIASTMDSIDIGEPPLDGLFIAPMEEQNAEESRWDGDKRNSYLAQVNFKLASTLLGLSSVSADDDMGNLYNKLSDGFYTIDATQVRATVEEAKELLDSEDAIRQGRTDLNKLESHVSDIKDMAETLEKIQEADFDPGEIPDSVEEISNEVAGRASQFVKDTSALDLTEAGFEEIERSISRIVSDIPAREASEDQFENDLQRNSPADFEPEQFIPHKLIGKYVFQNQILARVEAELEDHPFEERIEELWEKNENNLDSEVAGLSNSDPQDKYKQALDPYLASWENDIETKLSKTSWLKHGKRKRLKQQLQEIRETREELQALFREFDRLESLKERISDAELPALETEFNSVETLLEDRQDTGERLVSEKQNRIQTLENTRDAYSGRVSPTDNFHRSVGDIPLDVTSSEDLSRQSLDDTDNLFDLIDAGLLDRDTILQQIATGMDIISEPLEDSFAEDSFDSESLLNRILIPMTSPDNSRVLTMEGESRNGLGSIKSRNDVDEMLSLSKIDAPFAVTFVMLHGNVTLANASEFRVVQEQWEQGTLQRLLGSDIELPQYNAYPELVPSVPAPTDQYIVEAASASSATDRVSGE</sequence>
<dbReference type="SUPFAM" id="SSF52490">
    <property type="entry name" value="Tubulin nucleotide-binding domain-like"/>
    <property type="match status" value="1"/>
</dbReference>
<reference evidence="2" key="1">
    <citation type="submission" date="2022-09" db="EMBL/GenBank/DDBJ databases">
        <title>Enrichment on poylsaccharides allowed isolation of novel metabolic and taxonomic groups of Haloarchaea.</title>
        <authorList>
            <person name="Sorokin D.Y."/>
            <person name="Elcheninov A.G."/>
            <person name="Khizhniak T.V."/>
            <person name="Kolganova T.V."/>
            <person name="Kublanov I.V."/>
        </authorList>
    </citation>
    <scope>NUCLEOTIDE SEQUENCE</scope>
    <source>
        <strain evidence="2">AArc-xg1-1</strain>
    </source>
</reference>
<dbReference type="AlphaFoldDB" id="A0AAP3E4I9"/>
<dbReference type="Gene3D" id="3.40.50.1440">
    <property type="entry name" value="Tubulin/FtsZ, GTPase domain"/>
    <property type="match status" value="1"/>
</dbReference>
<organism evidence="2 3">
    <name type="scientific">Natronoglomus mannanivorans</name>
    <dbReference type="NCBI Taxonomy" id="2979990"/>
    <lineage>
        <taxon>Archaea</taxon>
        <taxon>Methanobacteriati</taxon>
        <taxon>Methanobacteriota</taxon>
        <taxon>Stenosarchaea group</taxon>
        <taxon>Halobacteria</taxon>
        <taxon>Halobacteriales</taxon>
        <taxon>Natrialbaceae</taxon>
        <taxon>Natronoglomus</taxon>
    </lineage>
</organism>